<protein>
    <recommendedName>
        <fullName evidence="4">SWIM-type domain-containing protein</fullName>
    </recommendedName>
</protein>
<comment type="caution">
    <text evidence="5">The sequence shown here is derived from an EMBL/GenBank/DDBJ whole genome shotgun (WGS) entry which is preliminary data.</text>
</comment>
<dbReference type="InterPro" id="IPR027806">
    <property type="entry name" value="HARBI1_dom"/>
</dbReference>
<name>A0AA89BQS1_PINIB</name>
<keyword evidence="6" id="KW-1185">Reference proteome</keyword>
<evidence type="ECO:0000256" key="3">
    <source>
        <dbReference type="PROSITE-ProRule" id="PRU00325"/>
    </source>
</evidence>
<dbReference type="EMBL" id="VSWD01000013">
    <property type="protein sequence ID" value="KAK3084039.1"/>
    <property type="molecule type" value="Genomic_DNA"/>
</dbReference>
<evidence type="ECO:0000313" key="5">
    <source>
        <dbReference type="EMBL" id="KAK3084039.1"/>
    </source>
</evidence>
<gene>
    <name evidence="5" type="ORF">FSP39_007185</name>
</gene>
<keyword evidence="3" id="KW-0862">Zinc</keyword>
<evidence type="ECO:0000256" key="1">
    <source>
        <dbReference type="ARBA" id="ARBA00001968"/>
    </source>
</evidence>
<dbReference type="Proteomes" id="UP001186944">
    <property type="component" value="Unassembled WGS sequence"/>
</dbReference>
<dbReference type="PANTHER" id="PTHR23080">
    <property type="entry name" value="THAP DOMAIN PROTEIN"/>
    <property type="match status" value="1"/>
</dbReference>
<proteinExistence type="predicted"/>
<keyword evidence="2" id="KW-0479">Metal-binding</keyword>
<keyword evidence="3" id="KW-0863">Zinc-finger</keyword>
<feature type="domain" description="SWIM-type" evidence="4">
    <location>
        <begin position="592"/>
        <end position="631"/>
    </location>
</feature>
<sequence length="684" mass="78161">MPRRYKCTLCKREPNQRERRNVTADQRTLLERRFGVRPANDSVLCNRCRYKCYLILKKKEKKVASETEAPALPLNNDASLIELPLPSAPRGHASCCICRKASQKLIVMSAAMRHQAFMDRGRMITAGSRCCPVHVNDDILSDNALGLLKASSDISVIKGDALIELLQYLRTTAHRHEKTRLNFDDERSLSDEEYLSLLGVGKAAFKDMLTYLDGLVRNTPARSTKTSLAIFLLKMRSGMSNKMLSTVFNVSKSSIRRCISNVSNVLKEKFVSESLGFQSISRSDVINNHTRKLAQTLFCDDGKSQAVLVLDGTYIYIQKSGHFRFQRQSFSIHKGRPLVKPMIIVSTDGHFISVLGPYLAKDNDASILKNALLRNVDEMREWLDEKDIFIVDRGFRDALPYLKELGIQAEMPTFLRKGETQMSTEDANSSRLVTKVRWVVESANARIKQWRYLDHILPTNQIPYIGDYIRIVCSITNRYFPPFSTGSSEADDALGARMLFLSKQVNSLKEYVDDKNLHRRSASWVAMEEIKDFPRLDEEQLLFLTCGTYQLKLSANYTQEHLDGNCDIHGHKDENGLLRVRIRSRHVSAKTYLLWIRYDECYVTAWYCRCRTGSRVVGMCAHVAAVIWFLGNGRHQQTEKYGVQDWSTFLEDASKVPEAIDQSDDEENIDTEEYLFTSCTFLAY</sequence>
<accession>A0AA89BQS1</accession>
<dbReference type="Pfam" id="PF13359">
    <property type="entry name" value="DDE_Tnp_4"/>
    <property type="match status" value="1"/>
</dbReference>
<comment type="cofactor">
    <cofactor evidence="1">
        <name>a divalent metal cation</name>
        <dbReference type="ChEBI" id="CHEBI:60240"/>
    </cofactor>
</comment>
<reference evidence="5" key="1">
    <citation type="submission" date="2019-08" db="EMBL/GenBank/DDBJ databases">
        <title>The improved chromosome-level genome for the pearl oyster Pinctada fucata martensii using PacBio sequencing and Hi-C.</title>
        <authorList>
            <person name="Zheng Z."/>
        </authorList>
    </citation>
    <scope>NUCLEOTIDE SEQUENCE</scope>
    <source>
        <strain evidence="5">ZZ-2019</strain>
        <tissue evidence="5">Adductor muscle</tissue>
    </source>
</reference>
<evidence type="ECO:0000259" key="4">
    <source>
        <dbReference type="PROSITE" id="PS50966"/>
    </source>
</evidence>
<evidence type="ECO:0000256" key="2">
    <source>
        <dbReference type="ARBA" id="ARBA00022723"/>
    </source>
</evidence>
<dbReference type="GO" id="GO:0008270">
    <property type="term" value="F:zinc ion binding"/>
    <property type="evidence" value="ECO:0007669"/>
    <property type="project" value="UniProtKB-KW"/>
</dbReference>
<dbReference type="AlphaFoldDB" id="A0AA89BQS1"/>
<dbReference type="PROSITE" id="PS50966">
    <property type="entry name" value="ZF_SWIM"/>
    <property type="match status" value="1"/>
</dbReference>
<dbReference type="InterPro" id="IPR007527">
    <property type="entry name" value="Znf_SWIM"/>
</dbReference>
<evidence type="ECO:0000313" key="6">
    <source>
        <dbReference type="Proteomes" id="UP001186944"/>
    </source>
</evidence>
<organism evidence="5 6">
    <name type="scientific">Pinctada imbricata</name>
    <name type="common">Atlantic pearl-oyster</name>
    <name type="synonym">Pinctada martensii</name>
    <dbReference type="NCBI Taxonomy" id="66713"/>
    <lineage>
        <taxon>Eukaryota</taxon>
        <taxon>Metazoa</taxon>
        <taxon>Spiralia</taxon>
        <taxon>Lophotrochozoa</taxon>
        <taxon>Mollusca</taxon>
        <taxon>Bivalvia</taxon>
        <taxon>Autobranchia</taxon>
        <taxon>Pteriomorphia</taxon>
        <taxon>Pterioida</taxon>
        <taxon>Pterioidea</taxon>
        <taxon>Pteriidae</taxon>
        <taxon>Pinctada</taxon>
    </lineage>
</organism>